<keyword evidence="2" id="KW-0808">Transferase</keyword>
<accession>A0A2N7AXB1</accession>
<dbReference type="SUPFAM" id="SSF53067">
    <property type="entry name" value="Actin-like ATPase domain"/>
    <property type="match status" value="1"/>
</dbReference>
<sequence>MKQIIVIDVGGTSIKYGLWNEDQKELSSKGKIITPDNLESFYKVLETIVVNFKDEQVDGIGLSIPGAVDQKVGVIGGISAIPYIHDFPIRSALEERLKLPVAMENDANCAALAELSLGAAQDLKNIIFIVIGTGVGGAVVINRQLIHGSHHLGGEFGMLLGHSNKRLSHSGTSVWMARYYNKNHGTSINGKEIIEMAENGDRSAKEYTDTMYYNLAKAIYNLQFTIDPEAIIIGGGVSENKIFLKSLNQNIADLVGKVSGVKLIPKIIPAKFHNDSNLIGAAYNFYYD</sequence>
<comment type="similarity">
    <text evidence="1">Belongs to the ROK (NagC/XylR) family.</text>
</comment>
<dbReference type="GO" id="GO:0016301">
    <property type="term" value="F:kinase activity"/>
    <property type="evidence" value="ECO:0007669"/>
    <property type="project" value="UniProtKB-KW"/>
</dbReference>
<gene>
    <name evidence="2" type="ORF">CBP76_01450</name>
</gene>
<keyword evidence="2" id="KW-0418">Kinase</keyword>
<dbReference type="PANTHER" id="PTHR18964">
    <property type="entry name" value="ROK (REPRESSOR, ORF, KINASE) FAMILY"/>
    <property type="match status" value="1"/>
</dbReference>
<protein>
    <submittedName>
        <fullName evidence="2">N-acetylmannosamine kinase</fullName>
    </submittedName>
</protein>
<dbReference type="CDD" id="cd24152">
    <property type="entry name" value="ASKHA_NBD_ROK-like"/>
    <property type="match status" value="1"/>
</dbReference>
<dbReference type="Pfam" id="PF00480">
    <property type="entry name" value="ROK"/>
    <property type="match status" value="1"/>
</dbReference>
<evidence type="ECO:0000313" key="3">
    <source>
        <dbReference type="Proteomes" id="UP000235649"/>
    </source>
</evidence>
<dbReference type="AlphaFoldDB" id="A0A2N7AXB1"/>
<name>A0A2N7AXB1_9LACO</name>
<evidence type="ECO:0000313" key="2">
    <source>
        <dbReference type="EMBL" id="PMD73471.1"/>
    </source>
</evidence>
<dbReference type="OrthoDB" id="9795247at2"/>
<dbReference type="PANTHER" id="PTHR18964:SF170">
    <property type="entry name" value="SUGAR KINASE"/>
    <property type="match status" value="1"/>
</dbReference>
<dbReference type="RefSeq" id="WP_102195151.1">
    <property type="nucleotide sequence ID" value="NZ_NIPR01000003.1"/>
</dbReference>
<dbReference type="InterPro" id="IPR000600">
    <property type="entry name" value="ROK"/>
</dbReference>
<organism evidence="2 3">
    <name type="scientific">Companilactobacillus nuruki</name>
    <dbReference type="NCBI Taxonomy" id="1993540"/>
    <lineage>
        <taxon>Bacteria</taxon>
        <taxon>Bacillati</taxon>
        <taxon>Bacillota</taxon>
        <taxon>Bacilli</taxon>
        <taxon>Lactobacillales</taxon>
        <taxon>Lactobacillaceae</taxon>
        <taxon>Companilactobacillus</taxon>
    </lineage>
</organism>
<comment type="caution">
    <text evidence="2">The sequence shown here is derived from an EMBL/GenBank/DDBJ whole genome shotgun (WGS) entry which is preliminary data.</text>
</comment>
<evidence type="ECO:0000256" key="1">
    <source>
        <dbReference type="ARBA" id="ARBA00006479"/>
    </source>
</evidence>
<dbReference type="InterPro" id="IPR043129">
    <property type="entry name" value="ATPase_NBD"/>
</dbReference>
<dbReference type="EMBL" id="NIPR01000003">
    <property type="protein sequence ID" value="PMD73471.1"/>
    <property type="molecule type" value="Genomic_DNA"/>
</dbReference>
<reference evidence="2 3" key="1">
    <citation type="submission" date="2017-05" db="EMBL/GenBank/DDBJ databases">
        <title>Lactobacillus nurukis nov., sp. nov., isolated from nuruk.</title>
        <authorList>
            <person name="Kim S.-J."/>
        </authorList>
    </citation>
    <scope>NUCLEOTIDE SEQUENCE [LARGE SCALE GENOMIC DNA]</scope>
    <source>
        <strain evidence="2 3">SYF10-1a</strain>
    </source>
</reference>
<dbReference type="Gene3D" id="3.30.420.40">
    <property type="match status" value="2"/>
</dbReference>
<keyword evidence="3" id="KW-1185">Reference proteome</keyword>
<proteinExistence type="inferred from homology"/>
<dbReference type="Proteomes" id="UP000235649">
    <property type="component" value="Unassembled WGS sequence"/>
</dbReference>